<accession>A0ACB8T860</accession>
<evidence type="ECO:0000313" key="2">
    <source>
        <dbReference type="Proteomes" id="UP000814140"/>
    </source>
</evidence>
<reference evidence="1" key="1">
    <citation type="submission" date="2021-03" db="EMBL/GenBank/DDBJ databases">
        <authorList>
            <consortium name="DOE Joint Genome Institute"/>
            <person name="Ahrendt S."/>
            <person name="Looney B.P."/>
            <person name="Miyauchi S."/>
            <person name="Morin E."/>
            <person name="Drula E."/>
            <person name="Courty P.E."/>
            <person name="Chicoki N."/>
            <person name="Fauchery L."/>
            <person name="Kohler A."/>
            <person name="Kuo A."/>
            <person name="Labutti K."/>
            <person name="Pangilinan J."/>
            <person name="Lipzen A."/>
            <person name="Riley R."/>
            <person name="Andreopoulos W."/>
            <person name="He G."/>
            <person name="Johnson J."/>
            <person name="Barry K.W."/>
            <person name="Grigoriev I.V."/>
            <person name="Nagy L."/>
            <person name="Hibbett D."/>
            <person name="Henrissat B."/>
            <person name="Matheny P.B."/>
            <person name="Labbe J."/>
            <person name="Martin F."/>
        </authorList>
    </citation>
    <scope>NUCLEOTIDE SEQUENCE</scope>
    <source>
        <strain evidence="1">HHB10654</strain>
    </source>
</reference>
<comment type="caution">
    <text evidence="1">The sequence shown here is derived from an EMBL/GenBank/DDBJ whole genome shotgun (WGS) entry which is preliminary data.</text>
</comment>
<dbReference type="EMBL" id="MU277198">
    <property type="protein sequence ID" value="KAI0064617.1"/>
    <property type="molecule type" value="Genomic_DNA"/>
</dbReference>
<keyword evidence="2" id="KW-1185">Reference proteome</keyword>
<sequence length="393" mass="42913">MPRFLTGDELGNIKSFRYSPSDGKSDVATLRDGSETGKLRSVQRMTVAASGSKLVATAHADGSVSAYRLEEDNLELLREWREPRLRPGQRYTGLAAADSGVYSCTSNGALRLTSLAENETASTSRTAVLPMRLADWRLAPDEKAFAYCGDEVELSVWDAETAFAASKSGAGSIAADSTKKRKRSQQDLLPGEMWRAKNVANDALSLRQPVNNTCLAFSSPSQRHLVVGTQLGDVRKYDTRAARRPVANWAVKETAKIGGIRAVENGFHDHEIFVADNGSNLFALDTRTGRVVYGYKGLAGAVTSIAPSPSVMVSTSLDRYIRVHSAFPPVEPGQQQDHKGEVREKVYVKSVPTAVVWDQVLDAEDLRPRADNDDGSEDDDEVWEGMEEAEDDE</sequence>
<organism evidence="1 2">
    <name type="scientific">Artomyces pyxidatus</name>
    <dbReference type="NCBI Taxonomy" id="48021"/>
    <lineage>
        <taxon>Eukaryota</taxon>
        <taxon>Fungi</taxon>
        <taxon>Dikarya</taxon>
        <taxon>Basidiomycota</taxon>
        <taxon>Agaricomycotina</taxon>
        <taxon>Agaricomycetes</taxon>
        <taxon>Russulales</taxon>
        <taxon>Auriscalpiaceae</taxon>
        <taxon>Artomyces</taxon>
    </lineage>
</organism>
<feature type="non-terminal residue" evidence="1">
    <location>
        <position position="393"/>
    </location>
</feature>
<gene>
    <name evidence="1" type="ORF">BV25DRAFT_1781958</name>
</gene>
<evidence type="ECO:0000313" key="1">
    <source>
        <dbReference type="EMBL" id="KAI0064617.1"/>
    </source>
</evidence>
<dbReference type="Proteomes" id="UP000814140">
    <property type="component" value="Unassembled WGS sequence"/>
</dbReference>
<reference evidence="1" key="2">
    <citation type="journal article" date="2022" name="New Phytol.">
        <title>Evolutionary transition to the ectomycorrhizal habit in the genomes of a hyperdiverse lineage of mushroom-forming fungi.</title>
        <authorList>
            <person name="Looney B."/>
            <person name="Miyauchi S."/>
            <person name="Morin E."/>
            <person name="Drula E."/>
            <person name="Courty P.E."/>
            <person name="Kohler A."/>
            <person name="Kuo A."/>
            <person name="LaButti K."/>
            <person name="Pangilinan J."/>
            <person name="Lipzen A."/>
            <person name="Riley R."/>
            <person name="Andreopoulos W."/>
            <person name="He G."/>
            <person name="Johnson J."/>
            <person name="Nolan M."/>
            <person name="Tritt A."/>
            <person name="Barry K.W."/>
            <person name="Grigoriev I.V."/>
            <person name="Nagy L.G."/>
            <person name="Hibbett D."/>
            <person name="Henrissat B."/>
            <person name="Matheny P.B."/>
            <person name="Labbe J."/>
            <person name="Martin F.M."/>
        </authorList>
    </citation>
    <scope>NUCLEOTIDE SEQUENCE</scope>
    <source>
        <strain evidence="1">HHB10654</strain>
    </source>
</reference>
<proteinExistence type="predicted"/>
<protein>
    <submittedName>
        <fullName evidence="1">Uncharacterized protein</fullName>
    </submittedName>
</protein>
<name>A0ACB8T860_9AGAM</name>